<evidence type="ECO:0000313" key="2">
    <source>
        <dbReference type="Proteomes" id="UP001595791"/>
    </source>
</evidence>
<gene>
    <name evidence="1" type="ORF">ACFOW7_09965</name>
</gene>
<name>A0ABV8MPR3_9NEIS</name>
<proteinExistence type="predicted"/>
<comment type="caution">
    <text evidence="1">The sequence shown here is derived from an EMBL/GenBank/DDBJ whole genome shotgun (WGS) entry which is preliminary data.</text>
</comment>
<evidence type="ECO:0000313" key="1">
    <source>
        <dbReference type="EMBL" id="MFC4159672.1"/>
    </source>
</evidence>
<keyword evidence="2" id="KW-1185">Reference proteome</keyword>
<sequence>MQAPYALWPDLGLDLFNNGADLAMRNAERWWTAQIDGCREWLECISETDCQPTRKVERQMDHAVHFGCELLVAQVAALNDSLHLVERAVAESQKTLLQRLDLPGAVKPALAPVRSAVCVSGCAYDSMSKATRQVASFASSRFSAAAVNALHQARDKITETNS</sequence>
<dbReference type="Proteomes" id="UP001595791">
    <property type="component" value="Unassembled WGS sequence"/>
</dbReference>
<accession>A0ABV8MPR3</accession>
<dbReference type="EMBL" id="JBHSBU010000001">
    <property type="protein sequence ID" value="MFC4159672.1"/>
    <property type="molecule type" value="Genomic_DNA"/>
</dbReference>
<organism evidence="1 2">
    <name type="scientific">Chitinimonas lacunae</name>
    <dbReference type="NCBI Taxonomy" id="1963018"/>
    <lineage>
        <taxon>Bacteria</taxon>
        <taxon>Pseudomonadati</taxon>
        <taxon>Pseudomonadota</taxon>
        <taxon>Betaproteobacteria</taxon>
        <taxon>Neisseriales</taxon>
        <taxon>Chitinibacteraceae</taxon>
        <taxon>Chitinimonas</taxon>
    </lineage>
</organism>
<evidence type="ECO:0008006" key="3">
    <source>
        <dbReference type="Google" id="ProtNLM"/>
    </source>
</evidence>
<protein>
    <recommendedName>
        <fullName evidence="3">Phasin family protein</fullName>
    </recommendedName>
</protein>
<dbReference type="RefSeq" id="WP_378163689.1">
    <property type="nucleotide sequence ID" value="NZ_JBHSBU010000001.1"/>
</dbReference>
<reference evidence="2" key="1">
    <citation type="journal article" date="2019" name="Int. J. Syst. Evol. Microbiol.">
        <title>The Global Catalogue of Microorganisms (GCM) 10K type strain sequencing project: providing services to taxonomists for standard genome sequencing and annotation.</title>
        <authorList>
            <consortium name="The Broad Institute Genomics Platform"/>
            <consortium name="The Broad Institute Genome Sequencing Center for Infectious Disease"/>
            <person name="Wu L."/>
            <person name="Ma J."/>
        </authorList>
    </citation>
    <scope>NUCLEOTIDE SEQUENCE [LARGE SCALE GENOMIC DNA]</scope>
    <source>
        <strain evidence="2">LMG 29894</strain>
    </source>
</reference>